<dbReference type="AlphaFoldDB" id="A0A9X4MRB0"/>
<evidence type="ECO:0000256" key="1">
    <source>
        <dbReference type="SAM" id="Phobius"/>
    </source>
</evidence>
<keyword evidence="1" id="KW-1133">Transmembrane helix</keyword>
<dbReference type="RefSeq" id="WP_029744651.1">
    <property type="nucleotide sequence ID" value="NZ_JABTZC010000023.1"/>
</dbReference>
<keyword evidence="1" id="KW-0812">Transmembrane</keyword>
<evidence type="ECO:0000313" key="3">
    <source>
        <dbReference type="Proteomes" id="UP001152877"/>
    </source>
</evidence>
<name>A0A9X4MRB0_STRSU</name>
<accession>A0A9X4MRB0</accession>
<gene>
    <name evidence="2" type="ORF">NOL11_10480</name>
</gene>
<comment type="caution">
    <text evidence="2">The sequence shown here is derived from an EMBL/GenBank/DDBJ whole genome shotgun (WGS) entry which is preliminary data.</text>
</comment>
<reference evidence="2" key="1">
    <citation type="submission" date="2022-07" db="EMBL/GenBank/DDBJ databases">
        <title>Whole Genome Sequencing of Streptococcus suis.</title>
        <authorList>
            <person name="Dai X."/>
            <person name="Huang J."/>
            <person name="Wang L."/>
        </authorList>
    </citation>
    <scope>NUCLEOTIDE SEQUENCE</scope>
    <source>
        <strain evidence="2">HDJ11</strain>
    </source>
</reference>
<dbReference type="Proteomes" id="UP001152877">
    <property type="component" value="Unassembled WGS sequence"/>
</dbReference>
<protein>
    <submittedName>
        <fullName evidence="2">Uncharacterized protein</fullName>
    </submittedName>
</protein>
<keyword evidence="1" id="KW-0472">Membrane</keyword>
<evidence type="ECO:0000313" key="2">
    <source>
        <dbReference type="EMBL" id="MDG4517378.1"/>
    </source>
</evidence>
<sequence>MKKIIYQLRSVIAIQLFFHILYSFTNVVLPELNKYLFDHIFQMGWTGLVWLLLAYALTIIANSYSSKIKIRRC</sequence>
<proteinExistence type="predicted"/>
<feature type="transmembrane region" description="Helical" evidence="1">
    <location>
        <begin position="12"/>
        <end position="29"/>
    </location>
</feature>
<dbReference type="EMBL" id="JANFMI010000054">
    <property type="protein sequence ID" value="MDG4517378.1"/>
    <property type="molecule type" value="Genomic_DNA"/>
</dbReference>
<organism evidence="2 3">
    <name type="scientific">Streptococcus suis</name>
    <dbReference type="NCBI Taxonomy" id="1307"/>
    <lineage>
        <taxon>Bacteria</taxon>
        <taxon>Bacillati</taxon>
        <taxon>Bacillota</taxon>
        <taxon>Bacilli</taxon>
        <taxon>Lactobacillales</taxon>
        <taxon>Streptococcaceae</taxon>
        <taxon>Streptococcus</taxon>
    </lineage>
</organism>
<feature type="transmembrane region" description="Helical" evidence="1">
    <location>
        <begin position="41"/>
        <end position="64"/>
    </location>
</feature>